<dbReference type="PANTHER" id="PTHR36340:SF1">
    <property type="entry name" value="NAD(P)H DEHYDROGENASE SUBUNIT CRR3, CHLOROPLASTIC-RELATED"/>
    <property type="match status" value="1"/>
</dbReference>
<reference evidence="2 3" key="1">
    <citation type="journal article" date="2023" name="Life. Sci Alliance">
        <title>Evolutionary insights into 3D genome organization and epigenetic landscape of Vigna mungo.</title>
        <authorList>
            <person name="Junaid A."/>
            <person name="Singh B."/>
            <person name="Bhatia S."/>
        </authorList>
    </citation>
    <scope>NUCLEOTIDE SEQUENCE [LARGE SCALE GENOMIC DNA]</scope>
    <source>
        <strain evidence="2">Urdbean</strain>
    </source>
</reference>
<organism evidence="2 3">
    <name type="scientific">Vigna mungo</name>
    <name type="common">Black gram</name>
    <name type="synonym">Phaseolus mungo</name>
    <dbReference type="NCBI Taxonomy" id="3915"/>
    <lineage>
        <taxon>Eukaryota</taxon>
        <taxon>Viridiplantae</taxon>
        <taxon>Streptophyta</taxon>
        <taxon>Embryophyta</taxon>
        <taxon>Tracheophyta</taxon>
        <taxon>Spermatophyta</taxon>
        <taxon>Magnoliopsida</taxon>
        <taxon>eudicotyledons</taxon>
        <taxon>Gunneridae</taxon>
        <taxon>Pentapetalae</taxon>
        <taxon>rosids</taxon>
        <taxon>fabids</taxon>
        <taxon>Fabales</taxon>
        <taxon>Fabaceae</taxon>
        <taxon>Papilionoideae</taxon>
        <taxon>50 kb inversion clade</taxon>
        <taxon>NPAAA clade</taxon>
        <taxon>indigoferoid/millettioid clade</taxon>
        <taxon>Phaseoleae</taxon>
        <taxon>Vigna</taxon>
    </lineage>
</organism>
<name>A0AAQ3NBW4_VIGMU</name>
<dbReference type="AlphaFoldDB" id="A0AAQ3NBW4"/>
<protein>
    <submittedName>
        <fullName evidence="2">Uncharacterized protein</fullName>
    </submittedName>
</protein>
<evidence type="ECO:0000256" key="1">
    <source>
        <dbReference type="SAM" id="MobiDB-lite"/>
    </source>
</evidence>
<dbReference type="EMBL" id="CP144695">
    <property type="protein sequence ID" value="WVZ06897.1"/>
    <property type="molecule type" value="Genomic_DNA"/>
</dbReference>
<dbReference type="InterPro" id="IPR038931">
    <property type="entry name" value="CRR3"/>
</dbReference>
<dbReference type="GO" id="GO:0010598">
    <property type="term" value="C:NAD(P)H dehydrogenase complex (plastoquinone)"/>
    <property type="evidence" value="ECO:0007669"/>
    <property type="project" value="InterPro"/>
</dbReference>
<keyword evidence="3" id="KW-1185">Reference proteome</keyword>
<evidence type="ECO:0000313" key="3">
    <source>
        <dbReference type="Proteomes" id="UP001374535"/>
    </source>
</evidence>
<evidence type="ECO:0000313" key="2">
    <source>
        <dbReference type="EMBL" id="WVZ06897.1"/>
    </source>
</evidence>
<dbReference type="GO" id="GO:0009773">
    <property type="term" value="P:photosynthetic electron transport in photosystem I"/>
    <property type="evidence" value="ECO:0007669"/>
    <property type="project" value="InterPro"/>
</dbReference>
<sequence length="159" mass="17619">RYFEGGVVLSVLYIWEEGFGGKLKEGNMFCVCSVSKPTVGSGNIPEITDSDSNSLPTKRFSSRNRVPSEPPKPSVMQMQRIVGAGSFRDTEPLPLPYLIVMNRGSDMRKTVMDLFLGQAMEGRVQKKMRETGEWLDANAESKITSSSTFSFHSSILISN</sequence>
<dbReference type="GO" id="GO:0009535">
    <property type="term" value="C:chloroplast thylakoid membrane"/>
    <property type="evidence" value="ECO:0007669"/>
    <property type="project" value="InterPro"/>
</dbReference>
<dbReference type="Proteomes" id="UP001374535">
    <property type="component" value="Chromosome 6"/>
</dbReference>
<feature type="region of interest" description="Disordered" evidence="1">
    <location>
        <begin position="41"/>
        <end position="73"/>
    </location>
</feature>
<gene>
    <name evidence="2" type="ORF">V8G54_020243</name>
</gene>
<proteinExistence type="predicted"/>
<feature type="non-terminal residue" evidence="2">
    <location>
        <position position="1"/>
    </location>
</feature>
<accession>A0AAQ3NBW4</accession>
<dbReference type="PANTHER" id="PTHR36340">
    <property type="entry name" value="NAD(P)H DEHYDROGENASE SUBUNIT CRR3, CHLOROPLASTIC-RELATED"/>
    <property type="match status" value="1"/>
</dbReference>